<dbReference type="PROSITE" id="PS00233">
    <property type="entry name" value="CHIT_BIND_RR_1"/>
    <property type="match status" value="1"/>
</dbReference>
<evidence type="ECO:0000256" key="2">
    <source>
        <dbReference type="PROSITE-ProRule" id="PRU00497"/>
    </source>
</evidence>
<dbReference type="GeneID" id="105266730"/>
<dbReference type="EMBL" id="GBYB01001148">
    <property type="protein sequence ID" value="JAG70915.1"/>
    <property type="molecule type" value="Transcribed_RNA"/>
</dbReference>
<dbReference type="InterPro" id="IPR050468">
    <property type="entry name" value="Cuticle_Struct_Prot"/>
</dbReference>
<name>A0A0C9PJL9_9HYME</name>
<proteinExistence type="predicted"/>
<dbReference type="PANTHER" id="PTHR10380:SF196">
    <property type="entry name" value="CUTICULAR PROTEIN 72EA"/>
    <property type="match status" value="1"/>
</dbReference>
<evidence type="ECO:0000313" key="4">
    <source>
        <dbReference type="EMBL" id="JAG79957.1"/>
    </source>
</evidence>
<dbReference type="Pfam" id="PF00379">
    <property type="entry name" value="Chitin_bind_4"/>
    <property type="match status" value="2"/>
</dbReference>
<dbReference type="PANTHER" id="PTHR10380">
    <property type="entry name" value="CUTICLE PROTEIN"/>
    <property type="match status" value="1"/>
</dbReference>
<dbReference type="KEGG" id="fas:105266730"/>
<evidence type="ECO:0000313" key="6">
    <source>
        <dbReference type="RefSeq" id="XP_011303416.1"/>
    </source>
</evidence>
<dbReference type="OrthoDB" id="8188035at2759"/>
<dbReference type="InterPro" id="IPR000618">
    <property type="entry name" value="Insect_cuticle"/>
</dbReference>
<evidence type="ECO:0000256" key="1">
    <source>
        <dbReference type="ARBA" id="ARBA00022460"/>
    </source>
</evidence>
<dbReference type="Proteomes" id="UP000694866">
    <property type="component" value="Unplaced"/>
</dbReference>
<dbReference type="AlphaFoldDB" id="A0A0C9PJL9"/>
<evidence type="ECO:0000313" key="3">
    <source>
        <dbReference type="EMBL" id="JAG70915.1"/>
    </source>
</evidence>
<reference evidence="3" key="1">
    <citation type="submission" date="2015-01" db="EMBL/GenBank/DDBJ databases">
        <title>Transcriptome Assembly of Fopius arisanus.</title>
        <authorList>
            <person name="Geib S."/>
        </authorList>
    </citation>
    <scope>NUCLEOTIDE SEQUENCE</scope>
</reference>
<dbReference type="EMBL" id="GBYB01010190">
    <property type="protein sequence ID" value="JAG79957.1"/>
    <property type="molecule type" value="Transcribed_RNA"/>
</dbReference>
<organism evidence="3">
    <name type="scientific">Fopius arisanus</name>
    <dbReference type="NCBI Taxonomy" id="64838"/>
    <lineage>
        <taxon>Eukaryota</taxon>
        <taxon>Metazoa</taxon>
        <taxon>Ecdysozoa</taxon>
        <taxon>Arthropoda</taxon>
        <taxon>Hexapoda</taxon>
        <taxon>Insecta</taxon>
        <taxon>Pterygota</taxon>
        <taxon>Neoptera</taxon>
        <taxon>Endopterygota</taxon>
        <taxon>Hymenoptera</taxon>
        <taxon>Apocrita</taxon>
        <taxon>Ichneumonoidea</taxon>
        <taxon>Braconidae</taxon>
        <taxon>Opiinae</taxon>
        <taxon>Fopius</taxon>
    </lineage>
</organism>
<dbReference type="GO" id="GO:0008010">
    <property type="term" value="F:structural constituent of chitin-based larval cuticle"/>
    <property type="evidence" value="ECO:0007669"/>
    <property type="project" value="TreeGrafter"/>
</dbReference>
<keyword evidence="1 2" id="KW-0193">Cuticle</keyword>
<sequence length="290" mass="31787">MPDGIADPSVLVPHLDYPCVHYQFDLSTIHQSSVMLTVGLLMGVLVGAMGYPATWPASQYHAQDPSGSYRYGYSSPHQAKMESRANGVTQGGYSYIDANGILQTVAYTADDVNGFRILASNLPQQVENSLIRSDDESKSPGVRRKHLADNDKYENSIIDNESDSEMRVNPFLLSPSEAASIKVPRPHLISNIKETSPLVNYSPVNPQPSAYAPIVPWRLTHSALHHTQDSLGQYDYSYAGDTSAKTESRSLDGTTRGAYSYIDANGLLQQVHYIADHNGFRVLATNLPEA</sequence>
<protein>
    <submittedName>
        <fullName evidence="4">CUO6_0 protein</fullName>
    </submittedName>
    <submittedName>
        <fullName evidence="3">CUO6_1 protein</fullName>
    </submittedName>
</protein>
<accession>A0A9R1TZD2</accession>
<reference evidence="6" key="2">
    <citation type="submission" date="2025-04" db="UniProtKB">
        <authorList>
            <consortium name="RefSeq"/>
        </authorList>
    </citation>
    <scope>IDENTIFICATION</scope>
    <source>
        <strain evidence="6">USDA-PBARC FA_bdor</strain>
        <tissue evidence="6">Whole organism</tissue>
    </source>
</reference>
<dbReference type="RefSeq" id="XP_011303416.1">
    <property type="nucleotide sequence ID" value="XM_011305114.1"/>
</dbReference>
<keyword evidence="5" id="KW-1185">Reference proteome</keyword>
<dbReference type="GO" id="GO:0062129">
    <property type="term" value="C:chitin-based extracellular matrix"/>
    <property type="evidence" value="ECO:0007669"/>
    <property type="project" value="TreeGrafter"/>
</dbReference>
<dbReference type="InterPro" id="IPR031311">
    <property type="entry name" value="CHIT_BIND_RR_consensus"/>
</dbReference>
<dbReference type="PROSITE" id="PS51155">
    <property type="entry name" value="CHIT_BIND_RR_2"/>
    <property type="match status" value="2"/>
</dbReference>
<accession>A0A0C9PJL9</accession>
<gene>
    <name evidence="3" type="primary">CUO6_1</name>
    <name evidence="4" type="synonym">CUO6_0</name>
    <name evidence="6" type="synonym">LOC105266730</name>
    <name evidence="4" type="ORF">g.33455</name>
    <name evidence="3" type="ORF">g.33463</name>
</gene>
<evidence type="ECO:0000313" key="5">
    <source>
        <dbReference type="Proteomes" id="UP000694866"/>
    </source>
</evidence>